<reference evidence="1" key="1">
    <citation type="journal article" date="2023" name="Mol. Phylogenet. Evol.">
        <title>Genome-scale phylogeny and comparative genomics of the fungal order Sordariales.</title>
        <authorList>
            <person name="Hensen N."/>
            <person name="Bonometti L."/>
            <person name="Westerberg I."/>
            <person name="Brannstrom I.O."/>
            <person name="Guillou S."/>
            <person name="Cros-Aarteil S."/>
            <person name="Calhoun S."/>
            <person name="Haridas S."/>
            <person name="Kuo A."/>
            <person name="Mondo S."/>
            <person name="Pangilinan J."/>
            <person name="Riley R."/>
            <person name="LaButti K."/>
            <person name="Andreopoulos B."/>
            <person name="Lipzen A."/>
            <person name="Chen C."/>
            <person name="Yan M."/>
            <person name="Daum C."/>
            <person name="Ng V."/>
            <person name="Clum A."/>
            <person name="Steindorff A."/>
            <person name="Ohm R.A."/>
            <person name="Martin F."/>
            <person name="Silar P."/>
            <person name="Natvig D.O."/>
            <person name="Lalanne C."/>
            <person name="Gautier V."/>
            <person name="Ament-Velasquez S.L."/>
            <person name="Kruys A."/>
            <person name="Hutchinson M.I."/>
            <person name="Powell A.J."/>
            <person name="Barry K."/>
            <person name="Miller A.N."/>
            <person name="Grigoriev I.V."/>
            <person name="Debuchy R."/>
            <person name="Gladieux P."/>
            <person name="Hiltunen Thoren M."/>
            <person name="Johannesson H."/>
        </authorList>
    </citation>
    <scope>NUCLEOTIDE SEQUENCE</scope>
    <source>
        <strain evidence="1">SMH4131-1</strain>
    </source>
</reference>
<organism evidence="1 2">
    <name type="scientific">Cercophora scortea</name>
    <dbReference type="NCBI Taxonomy" id="314031"/>
    <lineage>
        <taxon>Eukaryota</taxon>
        <taxon>Fungi</taxon>
        <taxon>Dikarya</taxon>
        <taxon>Ascomycota</taxon>
        <taxon>Pezizomycotina</taxon>
        <taxon>Sordariomycetes</taxon>
        <taxon>Sordariomycetidae</taxon>
        <taxon>Sordariales</taxon>
        <taxon>Lasiosphaeriaceae</taxon>
        <taxon>Cercophora</taxon>
    </lineage>
</organism>
<protein>
    <submittedName>
        <fullName evidence="1">Uncharacterized protein</fullName>
    </submittedName>
</protein>
<proteinExistence type="predicted"/>
<dbReference type="AlphaFoldDB" id="A0AAE0ML21"/>
<dbReference type="EMBL" id="JAUEPO010000001">
    <property type="protein sequence ID" value="KAK3336422.1"/>
    <property type="molecule type" value="Genomic_DNA"/>
</dbReference>
<dbReference type="Proteomes" id="UP001286456">
    <property type="component" value="Unassembled WGS sequence"/>
</dbReference>
<accession>A0AAE0ML21</accession>
<comment type="caution">
    <text evidence="1">The sequence shown here is derived from an EMBL/GenBank/DDBJ whole genome shotgun (WGS) entry which is preliminary data.</text>
</comment>
<evidence type="ECO:0000313" key="1">
    <source>
        <dbReference type="EMBL" id="KAK3336422.1"/>
    </source>
</evidence>
<reference evidence="1" key="2">
    <citation type="submission" date="2023-06" db="EMBL/GenBank/DDBJ databases">
        <authorList>
            <consortium name="Lawrence Berkeley National Laboratory"/>
            <person name="Haridas S."/>
            <person name="Hensen N."/>
            <person name="Bonometti L."/>
            <person name="Westerberg I."/>
            <person name="Brannstrom I.O."/>
            <person name="Guillou S."/>
            <person name="Cros-Aarteil S."/>
            <person name="Calhoun S."/>
            <person name="Kuo A."/>
            <person name="Mondo S."/>
            <person name="Pangilinan J."/>
            <person name="Riley R."/>
            <person name="Labutti K."/>
            <person name="Andreopoulos B."/>
            <person name="Lipzen A."/>
            <person name="Chen C."/>
            <person name="Yanf M."/>
            <person name="Daum C."/>
            <person name="Ng V."/>
            <person name="Clum A."/>
            <person name="Steindorff A."/>
            <person name="Ohm R."/>
            <person name="Martin F."/>
            <person name="Silar P."/>
            <person name="Natvig D."/>
            <person name="Lalanne C."/>
            <person name="Gautier V."/>
            <person name="Ament-Velasquez S.L."/>
            <person name="Kruys A."/>
            <person name="Hutchinson M.I."/>
            <person name="Powell A.J."/>
            <person name="Barry K."/>
            <person name="Miller A.N."/>
            <person name="Grigoriev I.V."/>
            <person name="Debuchy R."/>
            <person name="Gladieux P."/>
            <person name="Thoren M.H."/>
            <person name="Johannesson H."/>
        </authorList>
    </citation>
    <scope>NUCLEOTIDE SEQUENCE</scope>
    <source>
        <strain evidence="1">SMH4131-1</strain>
    </source>
</reference>
<sequence length="305" mass="33594">MNPSNMAALTTIFNPLVPGEQELWTFYNNSVGDLELRQRQSPTNPTELLYQKAVTQTGIIKNPSSMVNVYGVVTVTDGSGPGATTQTVLKRLSPTVEPLPYNVVIKKVATLAGMTAPDMKSGWLYFLDLDDSQNVVISEYALGSNSAPKKLQDSPLENTYLAASYYKPAGKKDSRRLFYQKKDDDDVWIRMMSINTKDRTVLLSIVKQLPATDIAKPATPLAACTAPSSKGVDTTYVYFSDLQGHVWRVMVAGEPDEDAKRVDDAPRMASWSQIAVTPGATCNYLSYVTDDGDKQTLTIFADERR</sequence>
<evidence type="ECO:0000313" key="2">
    <source>
        <dbReference type="Proteomes" id="UP001286456"/>
    </source>
</evidence>
<keyword evidence="2" id="KW-1185">Reference proteome</keyword>
<name>A0AAE0ML21_9PEZI</name>
<gene>
    <name evidence="1" type="ORF">B0T19DRAFT_453833</name>
</gene>
<dbReference type="Gene3D" id="2.120.10.70">
    <property type="entry name" value="Fucose-specific lectin"/>
    <property type="match status" value="1"/>
</dbReference>